<dbReference type="EMBL" id="ABIY02000133">
    <property type="protein sequence ID" value="EDU98640.1"/>
    <property type="molecule type" value="Genomic_DNA"/>
</dbReference>
<evidence type="ECO:0000313" key="3">
    <source>
        <dbReference type="Proteomes" id="UP000003146"/>
    </source>
</evidence>
<reference evidence="2 3" key="1">
    <citation type="submission" date="2008-04" db="EMBL/GenBank/DDBJ databases">
        <title>Draft genome sequence of Bacteroides coprocola (DSM 17136).</title>
        <authorList>
            <person name="Sudarsanam P."/>
            <person name="Ley R."/>
            <person name="Guruge J."/>
            <person name="Turnbaugh P.J."/>
            <person name="Mahowald M."/>
            <person name="Liep D."/>
            <person name="Gordon J."/>
        </authorList>
    </citation>
    <scope>NUCLEOTIDE SEQUENCE [LARGE SCALE GENOMIC DNA]</scope>
    <source>
        <strain evidence="2 3">DSM 17136</strain>
    </source>
</reference>
<keyword evidence="1" id="KW-0472">Membrane</keyword>
<keyword evidence="1" id="KW-1133">Transmembrane helix</keyword>
<keyword evidence="1" id="KW-0812">Transmembrane</keyword>
<evidence type="ECO:0000313" key="2">
    <source>
        <dbReference type="EMBL" id="EDU98640.1"/>
    </source>
</evidence>
<accession>B3JQP3</accession>
<reference evidence="2 3" key="2">
    <citation type="submission" date="2008-04" db="EMBL/GenBank/DDBJ databases">
        <authorList>
            <person name="Fulton L."/>
            <person name="Clifton S."/>
            <person name="Fulton B."/>
            <person name="Xu J."/>
            <person name="Minx P."/>
            <person name="Pepin K.H."/>
            <person name="Johnson M."/>
            <person name="Thiruvilangam P."/>
            <person name="Bhonagiri V."/>
            <person name="Nash W.E."/>
            <person name="Mardis E.R."/>
            <person name="Wilson R.K."/>
        </authorList>
    </citation>
    <scope>NUCLEOTIDE SEQUENCE [LARGE SCALE GENOMIC DNA]</scope>
    <source>
        <strain evidence="2 3">DSM 17136</strain>
    </source>
</reference>
<evidence type="ECO:0000256" key="1">
    <source>
        <dbReference type="SAM" id="Phobius"/>
    </source>
</evidence>
<feature type="transmembrane region" description="Helical" evidence="1">
    <location>
        <begin position="44"/>
        <end position="70"/>
    </location>
</feature>
<gene>
    <name evidence="2" type="ORF">BACCOP_04277</name>
</gene>
<name>B3JQP3_9BACT</name>
<protein>
    <submittedName>
        <fullName evidence="2">Uncharacterized protein</fullName>
    </submittedName>
</protein>
<comment type="caution">
    <text evidence="2">The sequence shown here is derived from an EMBL/GenBank/DDBJ whole genome shotgun (WGS) entry which is preliminary data.</text>
</comment>
<sequence>MILKKMTCRKQLFGFWHVILFFRHLSLKSSEKHQHLFLKTSASFFIFSAIFHPFFCIFLNVHSLVCRLVYNPNL</sequence>
<dbReference type="AlphaFoldDB" id="B3JQP3"/>
<organism evidence="2 3">
    <name type="scientific">Phocaeicola coprocola DSM 17136</name>
    <dbReference type="NCBI Taxonomy" id="470145"/>
    <lineage>
        <taxon>Bacteria</taxon>
        <taxon>Pseudomonadati</taxon>
        <taxon>Bacteroidota</taxon>
        <taxon>Bacteroidia</taxon>
        <taxon>Bacteroidales</taxon>
        <taxon>Bacteroidaceae</taxon>
        <taxon>Phocaeicola</taxon>
    </lineage>
</organism>
<proteinExistence type="predicted"/>
<dbReference type="HOGENOM" id="CLU_2679935_0_0_10"/>
<dbReference type="Proteomes" id="UP000003146">
    <property type="component" value="Unassembled WGS sequence"/>
</dbReference>
<dbReference type="STRING" id="470145.BACCOP_04277"/>